<protein>
    <submittedName>
        <fullName evidence="1">Uncharacterized protein</fullName>
    </submittedName>
</protein>
<dbReference type="RefSeq" id="WP_012485970.1">
    <property type="nucleotide sequence ID" value="NC_010995.1"/>
</dbReference>
<dbReference type="Proteomes" id="UP000001036">
    <property type="component" value="Chromosome"/>
</dbReference>
<dbReference type="EMBL" id="CP000934">
    <property type="protein sequence ID" value="ACE85175.1"/>
    <property type="molecule type" value="Genomic_DNA"/>
</dbReference>
<evidence type="ECO:0000313" key="2">
    <source>
        <dbReference type="Proteomes" id="UP000001036"/>
    </source>
</evidence>
<name>B3PH91_CELJU</name>
<sequence length="46" mass="4920">MKVDLFTLVLIVFALGVCVTLVDVGTLFSTAEATVTDETEITSARE</sequence>
<evidence type="ECO:0000313" key="1">
    <source>
        <dbReference type="EMBL" id="ACE85175.1"/>
    </source>
</evidence>
<proteinExistence type="predicted"/>
<gene>
    <name evidence="1" type="ordered locus">CJA_0288</name>
</gene>
<reference evidence="1 2" key="1">
    <citation type="journal article" date="2008" name="J. Bacteriol.">
        <title>Insights into plant cell wall degradation from the genome sequence of the soil bacterium Cellvibrio japonicus.</title>
        <authorList>
            <person name="Deboy R.T."/>
            <person name="Mongodin E.F."/>
            <person name="Fouts D.E."/>
            <person name="Tailford L.E."/>
            <person name="Khouri H."/>
            <person name="Emerson J.B."/>
            <person name="Mohamoud Y."/>
            <person name="Watkins K."/>
            <person name="Henrissat B."/>
            <person name="Gilbert H.J."/>
            <person name="Nelson K.E."/>
        </authorList>
    </citation>
    <scope>NUCLEOTIDE SEQUENCE [LARGE SCALE GENOMIC DNA]</scope>
    <source>
        <strain evidence="1 2">Ueda107</strain>
    </source>
</reference>
<dbReference type="AlphaFoldDB" id="B3PH91"/>
<dbReference type="HOGENOM" id="CLU_217138_0_0_6"/>
<keyword evidence="2" id="KW-1185">Reference proteome</keyword>
<organism evidence="1 2">
    <name type="scientific">Cellvibrio japonicus (strain Ueda107)</name>
    <name type="common">Pseudomonas fluorescens subsp. cellulosa</name>
    <dbReference type="NCBI Taxonomy" id="498211"/>
    <lineage>
        <taxon>Bacteria</taxon>
        <taxon>Pseudomonadati</taxon>
        <taxon>Pseudomonadota</taxon>
        <taxon>Gammaproteobacteria</taxon>
        <taxon>Cellvibrionales</taxon>
        <taxon>Cellvibrionaceae</taxon>
        <taxon>Cellvibrio</taxon>
    </lineage>
</organism>
<dbReference type="KEGG" id="cja:CJA_0288"/>
<accession>B3PH91</accession>